<gene>
    <name evidence="7" type="ORF">PEV8663_02185</name>
</gene>
<organism evidence="7 8">
    <name type="scientific">Pelagimonas varians</name>
    <dbReference type="NCBI Taxonomy" id="696760"/>
    <lineage>
        <taxon>Bacteria</taxon>
        <taxon>Pseudomonadati</taxon>
        <taxon>Pseudomonadota</taxon>
        <taxon>Alphaproteobacteria</taxon>
        <taxon>Rhodobacterales</taxon>
        <taxon>Roseobacteraceae</taxon>
        <taxon>Pelagimonas</taxon>
    </lineage>
</organism>
<evidence type="ECO:0000313" key="7">
    <source>
        <dbReference type="EMBL" id="SMX41006.1"/>
    </source>
</evidence>
<dbReference type="InterPro" id="IPR006977">
    <property type="entry name" value="Yip1_dom"/>
</dbReference>
<evidence type="ECO:0000256" key="1">
    <source>
        <dbReference type="ARBA" id="ARBA00004141"/>
    </source>
</evidence>
<dbReference type="AlphaFoldDB" id="A0A238KG61"/>
<protein>
    <submittedName>
        <fullName evidence="7">Yip1 domain protein</fullName>
    </submittedName>
</protein>
<dbReference type="RefSeq" id="WP_097804672.1">
    <property type="nucleotide sequence ID" value="NZ_FXYH01000006.1"/>
</dbReference>
<keyword evidence="4 5" id="KW-0472">Membrane</keyword>
<name>A0A238KG61_9RHOB</name>
<feature type="transmembrane region" description="Helical" evidence="5">
    <location>
        <begin position="32"/>
        <end position="55"/>
    </location>
</feature>
<keyword evidence="2 5" id="KW-0812">Transmembrane</keyword>
<proteinExistence type="predicted"/>
<comment type="subcellular location">
    <subcellularLocation>
        <location evidence="1">Membrane</location>
        <topology evidence="1">Multi-pass membrane protein</topology>
    </subcellularLocation>
</comment>
<evidence type="ECO:0000259" key="6">
    <source>
        <dbReference type="Pfam" id="PF04893"/>
    </source>
</evidence>
<evidence type="ECO:0000313" key="8">
    <source>
        <dbReference type="Proteomes" id="UP000220836"/>
    </source>
</evidence>
<dbReference type="EMBL" id="FXYH01000006">
    <property type="protein sequence ID" value="SMX41006.1"/>
    <property type="molecule type" value="Genomic_DNA"/>
</dbReference>
<evidence type="ECO:0000256" key="4">
    <source>
        <dbReference type="ARBA" id="ARBA00023136"/>
    </source>
</evidence>
<evidence type="ECO:0000256" key="5">
    <source>
        <dbReference type="SAM" id="Phobius"/>
    </source>
</evidence>
<reference evidence="7 8" key="1">
    <citation type="submission" date="2017-05" db="EMBL/GenBank/DDBJ databases">
        <authorList>
            <person name="Song R."/>
            <person name="Chenine A.L."/>
            <person name="Ruprecht R.M."/>
        </authorList>
    </citation>
    <scope>NUCLEOTIDE SEQUENCE [LARGE SCALE GENOMIC DNA]</scope>
    <source>
        <strain evidence="7 8">CECT 8663</strain>
    </source>
</reference>
<keyword evidence="8" id="KW-1185">Reference proteome</keyword>
<keyword evidence="3 5" id="KW-1133">Transmembrane helix</keyword>
<sequence length="193" mass="20591">MNQIAVTLVLRSLTEPRKVARWLIDLHLSREALLTSFALVVVLNTVLFSLSMLLLDGAMPGLLGRPSIFALMQVASVGITIVTFQWAGRLIGGKGRMADMAVLVIWMQALQVLVQALLLVLMPVSSFLGGTLVTLTTVIGLWILVNFIDEAHGFGSLLKSAAAVIFGVMGMSFVLSLLLALIGVNATGINGYV</sequence>
<feature type="transmembrane region" description="Helical" evidence="5">
    <location>
        <begin position="160"/>
        <end position="184"/>
    </location>
</feature>
<dbReference type="GO" id="GO:0016020">
    <property type="term" value="C:membrane"/>
    <property type="evidence" value="ECO:0007669"/>
    <property type="project" value="UniProtKB-SubCell"/>
</dbReference>
<dbReference type="Pfam" id="PF04893">
    <property type="entry name" value="Yip1"/>
    <property type="match status" value="1"/>
</dbReference>
<feature type="domain" description="Yip1" evidence="6">
    <location>
        <begin position="11"/>
        <end position="177"/>
    </location>
</feature>
<evidence type="ECO:0000256" key="3">
    <source>
        <dbReference type="ARBA" id="ARBA00022989"/>
    </source>
</evidence>
<feature type="transmembrane region" description="Helical" evidence="5">
    <location>
        <begin position="67"/>
        <end position="88"/>
    </location>
</feature>
<feature type="transmembrane region" description="Helical" evidence="5">
    <location>
        <begin position="100"/>
        <end position="121"/>
    </location>
</feature>
<feature type="transmembrane region" description="Helical" evidence="5">
    <location>
        <begin position="127"/>
        <end position="148"/>
    </location>
</feature>
<dbReference type="OrthoDB" id="7872013at2"/>
<dbReference type="Proteomes" id="UP000220836">
    <property type="component" value="Unassembled WGS sequence"/>
</dbReference>
<accession>A0A238KG61</accession>
<evidence type="ECO:0000256" key="2">
    <source>
        <dbReference type="ARBA" id="ARBA00022692"/>
    </source>
</evidence>